<dbReference type="PANTHER" id="PTHR41373:SF1">
    <property type="entry name" value="PHOSPHATIDYLGLYCEROL LYSYLTRANSFERASE C-TERMINAL DOMAIN-CONTAINING PROTEIN"/>
    <property type="match status" value="1"/>
</dbReference>
<feature type="domain" description="Phosphatidylglycerol lysyltransferase C-terminal" evidence="1">
    <location>
        <begin position="25"/>
        <end position="298"/>
    </location>
</feature>
<evidence type="ECO:0000259" key="1">
    <source>
        <dbReference type="Pfam" id="PF09924"/>
    </source>
</evidence>
<sequence length="303" mass="35634">MKDINFKPITLSDKAILEDYFNKTEFNNAEKNFSNIFMWRKTYEYEYTIINDCLCIKGKLRDSKLPFCHFPYGKCDTKDSLDLIKEAIKKETKTLIIKPLLPEMKKCLEKSLEKSLGKSLNKFSLIEDRDSFDYIYSSDKLINLTGHKLRSKRKGLKKFREKYNYNYEKIDSKNIKEAKDFTVNIIKNTNNDQEEIMAMEEMFDNFFELEIKGCIIRIDGEIAGVSTGEKLTKDTVIIHCERANTDFEGIYNCINQEFCQNEWSDYKFINREEDLGIAGLRQAKLTYRPDLLLAKYIAKININ</sequence>
<protein>
    <recommendedName>
        <fullName evidence="1">Phosphatidylglycerol lysyltransferase C-terminal domain-containing protein</fullName>
    </recommendedName>
</protein>
<dbReference type="InterPro" id="IPR016181">
    <property type="entry name" value="Acyl_CoA_acyltransferase"/>
</dbReference>
<evidence type="ECO:0000313" key="2">
    <source>
        <dbReference type="EMBL" id="KZX12884.1"/>
    </source>
</evidence>
<dbReference type="InterPro" id="IPR024320">
    <property type="entry name" value="LPG_synthase_C"/>
</dbReference>
<proteinExistence type="predicted"/>
<reference evidence="2 3" key="1">
    <citation type="submission" date="2016-04" db="EMBL/GenBank/DDBJ databases">
        <title>Genome sequence of Methanobrevibacter curvatus DSM 11111.</title>
        <authorList>
            <person name="Poehlein A."/>
            <person name="Seedorf H."/>
            <person name="Daniel R."/>
        </authorList>
    </citation>
    <scope>NUCLEOTIDE SEQUENCE [LARGE SCALE GENOMIC DNA]</scope>
    <source>
        <strain evidence="2 3">DSM 11111</strain>
    </source>
</reference>
<gene>
    <name evidence="2" type="ORF">MBCUR_08450</name>
</gene>
<comment type="caution">
    <text evidence="2">The sequence shown here is derived from an EMBL/GenBank/DDBJ whole genome shotgun (WGS) entry which is preliminary data.</text>
</comment>
<dbReference type="AlphaFoldDB" id="A0A166B5E2"/>
<dbReference type="SUPFAM" id="SSF55729">
    <property type="entry name" value="Acyl-CoA N-acyltransferases (Nat)"/>
    <property type="match status" value="2"/>
</dbReference>
<name>A0A166B5E2_9EURY</name>
<dbReference type="InterPro" id="IPR016732">
    <property type="entry name" value="UCP018688"/>
</dbReference>
<dbReference type="Pfam" id="PF09924">
    <property type="entry name" value="LPG_synthase_C"/>
    <property type="match status" value="1"/>
</dbReference>
<dbReference type="PATRIC" id="fig|49547.3.peg.912"/>
<dbReference type="RefSeq" id="WP_067090623.1">
    <property type="nucleotide sequence ID" value="NZ_LWMV01000159.1"/>
</dbReference>
<dbReference type="PIRSF" id="PIRSF018688">
    <property type="entry name" value="UCP018688"/>
    <property type="match status" value="1"/>
</dbReference>
<keyword evidence="3" id="KW-1185">Reference proteome</keyword>
<organism evidence="2 3">
    <name type="scientific">Methanobrevibacter curvatus</name>
    <dbReference type="NCBI Taxonomy" id="49547"/>
    <lineage>
        <taxon>Archaea</taxon>
        <taxon>Methanobacteriati</taxon>
        <taxon>Methanobacteriota</taxon>
        <taxon>Methanomada group</taxon>
        <taxon>Methanobacteria</taxon>
        <taxon>Methanobacteriales</taxon>
        <taxon>Methanobacteriaceae</taxon>
        <taxon>Methanobrevibacter</taxon>
    </lineage>
</organism>
<evidence type="ECO:0000313" key="3">
    <source>
        <dbReference type="Proteomes" id="UP000077245"/>
    </source>
</evidence>
<dbReference type="Gene3D" id="3.40.630.30">
    <property type="match status" value="1"/>
</dbReference>
<dbReference type="Proteomes" id="UP000077245">
    <property type="component" value="Unassembled WGS sequence"/>
</dbReference>
<dbReference type="OrthoDB" id="130671at2157"/>
<dbReference type="PANTHER" id="PTHR41373">
    <property type="entry name" value="DUF2156 DOMAIN-CONTAINING PROTEIN"/>
    <property type="match status" value="1"/>
</dbReference>
<dbReference type="EMBL" id="LWMV01000159">
    <property type="protein sequence ID" value="KZX12884.1"/>
    <property type="molecule type" value="Genomic_DNA"/>
</dbReference>
<accession>A0A166B5E2</accession>